<dbReference type="GO" id="GO:0005737">
    <property type="term" value="C:cytoplasm"/>
    <property type="evidence" value="ECO:0007669"/>
    <property type="project" value="UniProtKB-SubCell"/>
</dbReference>
<evidence type="ECO:0000256" key="11">
    <source>
        <dbReference type="ARBA" id="ARBA00023136"/>
    </source>
</evidence>
<keyword evidence="5" id="KW-0963">Cytoplasm</keyword>
<evidence type="ECO:0000256" key="2">
    <source>
        <dbReference type="ARBA" id="ARBA00004496"/>
    </source>
</evidence>
<reference evidence="14" key="2">
    <citation type="submission" date="2025-08" db="UniProtKB">
        <authorList>
            <consortium name="Ensembl"/>
        </authorList>
    </citation>
    <scope>IDENTIFICATION</scope>
</reference>
<evidence type="ECO:0000256" key="6">
    <source>
        <dbReference type="ARBA" id="ARBA00022553"/>
    </source>
</evidence>
<dbReference type="GO" id="GO:0005886">
    <property type="term" value="C:plasma membrane"/>
    <property type="evidence" value="ECO:0000318"/>
    <property type="project" value="GO_Central"/>
</dbReference>
<dbReference type="Proteomes" id="UP000002280">
    <property type="component" value="Unplaced"/>
</dbReference>
<dbReference type="GO" id="GO:0070886">
    <property type="term" value="P:positive regulation of calcineurin-NFAT signaling cascade"/>
    <property type="evidence" value="ECO:0000318"/>
    <property type="project" value="GO_Central"/>
</dbReference>
<keyword evidence="11" id="KW-0472">Membrane</keyword>
<evidence type="ECO:0000256" key="9">
    <source>
        <dbReference type="ARBA" id="ARBA00022737"/>
    </source>
</evidence>
<reference evidence="14" key="3">
    <citation type="submission" date="2025-09" db="UniProtKB">
        <authorList>
            <consortium name="Ensembl"/>
        </authorList>
    </citation>
    <scope>IDENTIFICATION</scope>
</reference>
<dbReference type="Bgee" id="ENSMODG00000044279">
    <property type="expression patterns" value="Expressed in spermatid and 11 other cell types or tissues"/>
</dbReference>
<evidence type="ECO:0000256" key="12">
    <source>
        <dbReference type="ARBA" id="ARBA00023288"/>
    </source>
</evidence>
<keyword evidence="6" id="KW-0597">Phosphoprotein</keyword>
<sequence length="181" mass="20039">GEERPSPAPLLPCLRAQLNAAPQQIPSGRPPPPLSGPLSRWTRPPSPSFPNSRLDLQSIRELQVNPLGDRIINTFFPDGGQCVDFRGFVRVLACFRPAEEDEPRSDPDSKAPEPPNSRRNKLLCECDGARAAGTRLGIHRGLVQSRARRLERLPPSPPRSQLVAKGGALPRWFWPGASRHW</sequence>
<keyword evidence="7" id="KW-0519">Myristate</keyword>
<keyword evidence="9" id="KW-0677">Repeat</keyword>
<reference evidence="14" key="1">
    <citation type="journal article" date="2007" name="Nature">
        <title>Genome of the marsupial Monodelphis domestica reveals innovation in non-coding sequences.</title>
        <authorList>
            <person name="Mikkelsen T.S."/>
            <person name="Wakefield M.J."/>
            <person name="Aken B."/>
            <person name="Amemiya C.T."/>
            <person name="Chang J.L."/>
            <person name="Duke S."/>
            <person name="Garber M."/>
            <person name="Gentles A.J."/>
            <person name="Goodstadt L."/>
            <person name="Heger A."/>
            <person name="Jurka J."/>
            <person name="Kamal M."/>
            <person name="Mauceli E."/>
            <person name="Searle S.M."/>
            <person name="Sharpe T."/>
            <person name="Baker M.L."/>
            <person name="Batzer M.A."/>
            <person name="Benos P.V."/>
            <person name="Belov K."/>
            <person name="Clamp M."/>
            <person name="Cook A."/>
            <person name="Cuff J."/>
            <person name="Das R."/>
            <person name="Davidow L."/>
            <person name="Deakin J.E."/>
            <person name="Fazzari M.J."/>
            <person name="Glass J.L."/>
            <person name="Grabherr M."/>
            <person name="Greally J.M."/>
            <person name="Gu W."/>
            <person name="Hore T.A."/>
            <person name="Huttley G.A."/>
            <person name="Kleber M."/>
            <person name="Jirtle R.L."/>
            <person name="Koina E."/>
            <person name="Lee J.T."/>
            <person name="Mahony S."/>
            <person name="Marra M.A."/>
            <person name="Miller R.D."/>
            <person name="Nicholls R.D."/>
            <person name="Oda M."/>
            <person name="Papenfuss A.T."/>
            <person name="Parra Z.E."/>
            <person name="Pollock D.D."/>
            <person name="Ray D.A."/>
            <person name="Schein J.E."/>
            <person name="Speed T.P."/>
            <person name="Thompson K."/>
            <person name="VandeBerg J.L."/>
            <person name="Wade C.M."/>
            <person name="Walker J.A."/>
            <person name="Waters P.D."/>
            <person name="Webber C."/>
            <person name="Weidman J.R."/>
            <person name="Xie X."/>
            <person name="Zody M.C."/>
            <person name="Baldwin J."/>
            <person name="Abdouelleil A."/>
            <person name="Abdulkadir J."/>
            <person name="Abebe A."/>
            <person name="Abera B."/>
            <person name="Abreu J."/>
            <person name="Acer S.C."/>
            <person name="Aftuck L."/>
            <person name="Alexander A."/>
            <person name="An P."/>
            <person name="Anderson E."/>
            <person name="Anderson S."/>
            <person name="Arachi H."/>
            <person name="Azer M."/>
            <person name="Bachantsang P."/>
            <person name="Barry A."/>
            <person name="Bayul T."/>
            <person name="Berlin A."/>
            <person name="Bessette D."/>
            <person name="Bloom T."/>
            <person name="Bloom T."/>
            <person name="Boguslavskiy L."/>
            <person name="Bonnet C."/>
            <person name="Boukhgalter B."/>
            <person name="Bourzgui I."/>
            <person name="Brown A."/>
            <person name="Cahill P."/>
            <person name="Channer S."/>
            <person name="Cheshatsang Y."/>
            <person name="Chuda L."/>
            <person name="Citroen M."/>
            <person name="Collymore A."/>
            <person name="Cooke P."/>
            <person name="Costello M."/>
            <person name="D'Aco K."/>
            <person name="Daza R."/>
            <person name="De Haan G."/>
            <person name="DeGray S."/>
            <person name="DeMaso C."/>
            <person name="Dhargay N."/>
            <person name="Dooley K."/>
            <person name="Dooley E."/>
            <person name="Doricent M."/>
            <person name="Dorje P."/>
            <person name="Dorjee K."/>
            <person name="Dupes A."/>
            <person name="Elong R."/>
            <person name="Falk J."/>
            <person name="Farina A."/>
            <person name="Faro S."/>
            <person name="Ferguson D."/>
            <person name="Fisher S."/>
            <person name="Foley C.D."/>
            <person name="Franke A."/>
            <person name="Friedrich D."/>
            <person name="Gadbois L."/>
            <person name="Gearin G."/>
            <person name="Gearin C.R."/>
            <person name="Giannoukos G."/>
            <person name="Goode T."/>
            <person name="Graham J."/>
            <person name="Grandbois E."/>
            <person name="Grewal S."/>
            <person name="Gyaltsen K."/>
            <person name="Hafez N."/>
            <person name="Hagos B."/>
            <person name="Hall J."/>
            <person name="Henson C."/>
            <person name="Hollinger A."/>
            <person name="Honan T."/>
            <person name="Huard M.D."/>
            <person name="Hughes L."/>
            <person name="Hurhula B."/>
            <person name="Husby M.E."/>
            <person name="Kamat A."/>
            <person name="Kanga B."/>
            <person name="Kashin S."/>
            <person name="Khazanovich D."/>
            <person name="Kisner P."/>
            <person name="Lance K."/>
            <person name="Lara M."/>
            <person name="Lee W."/>
            <person name="Lennon N."/>
            <person name="Letendre F."/>
            <person name="LeVine R."/>
            <person name="Lipovsky A."/>
            <person name="Liu X."/>
            <person name="Liu J."/>
            <person name="Liu S."/>
            <person name="Lokyitsang T."/>
            <person name="Lokyitsang Y."/>
            <person name="Lubonja R."/>
            <person name="Lui A."/>
            <person name="MacDonald P."/>
            <person name="Magnisalis V."/>
            <person name="Maru K."/>
            <person name="Matthews C."/>
            <person name="McCusker W."/>
            <person name="McDonough S."/>
            <person name="Mehta T."/>
            <person name="Meldrim J."/>
            <person name="Meneus L."/>
            <person name="Mihai O."/>
            <person name="Mihalev A."/>
            <person name="Mihova T."/>
            <person name="Mittelman R."/>
            <person name="Mlenga V."/>
            <person name="Montmayeur A."/>
            <person name="Mulrain L."/>
            <person name="Navidi A."/>
            <person name="Naylor J."/>
            <person name="Negash T."/>
            <person name="Nguyen T."/>
            <person name="Nguyen N."/>
            <person name="Nicol R."/>
            <person name="Norbu C."/>
            <person name="Norbu N."/>
            <person name="Novod N."/>
            <person name="O'Neill B."/>
            <person name="Osman S."/>
            <person name="Markiewicz E."/>
            <person name="Oyono O.L."/>
            <person name="Patti C."/>
            <person name="Phunkhang P."/>
            <person name="Pierre F."/>
            <person name="Priest M."/>
            <person name="Raghuraman S."/>
            <person name="Rege F."/>
            <person name="Reyes R."/>
            <person name="Rise C."/>
            <person name="Rogov P."/>
            <person name="Ross K."/>
            <person name="Ryan E."/>
            <person name="Settipalli S."/>
            <person name="Shea T."/>
            <person name="Sherpa N."/>
            <person name="Shi L."/>
            <person name="Shih D."/>
            <person name="Sparrow T."/>
            <person name="Spaulding J."/>
            <person name="Stalker J."/>
            <person name="Stange-Thomann N."/>
            <person name="Stavropoulos S."/>
            <person name="Stone C."/>
            <person name="Strader C."/>
            <person name="Tesfaye S."/>
            <person name="Thomson T."/>
            <person name="Thoulutsang Y."/>
            <person name="Thoulutsang D."/>
            <person name="Topham K."/>
            <person name="Topping I."/>
            <person name="Tsamla T."/>
            <person name="Vassiliev H."/>
            <person name="Vo A."/>
            <person name="Wangchuk T."/>
            <person name="Wangdi T."/>
            <person name="Weiand M."/>
            <person name="Wilkinson J."/>
            <person name="Wilson A."/>
            <person name="Yadav S."/>
            <person name="Young G."/>
            <person name="Yu Q."/>
            <person name="Zembek L."/>
            <person name="Zhong D."/>
            <person name="Zimmer A."/>
            <person name="Zwirko Z."/>
            <person name="Jaffe D.B."/>
            <person name="Alvarez P."/>
            <person name="Brockman W."/>
            <person name="Butler J."/>
            <person name="Chin C."/>
            <person name="Gnerre S."/>
            <person name="MacCallum I."/>
            <person name="Graves J.A."/>
            <person name="Ponting C.P."/>
            <person name="Breen M."/>
            <person name="Samollow P.B."/>
            <person name="Lander E.S."/>
            <person name="Lindblad-Toh K."/>
        </authorList>
    </citation>
    <scope>NUCLEOTIDE SEQUENCE [LARGE SCALE GENOMIC DNA]</scope>
</reference>
<feature type="region of interest" description="Disordered" evidence="13">
    <location>
        <begin position="99"/>
        <end position="122"/>
    </location>
</feature>
<evidence type="ECO:0000313" key="15">
    <source>
        <dbReference type="Proteomes" id="UP000002280"/>
    </source>
</evidence>
<keyword evidence="12" id="KW-0449">Lipoprotein</keyword>
<proteinExistence type="predicted"/>
<evidence type="ECO:0000256" key="3">
    <source>
        <dbReference type="ARBA" id="ARBA00022448"/>
    </source>
</evidence>
<keyword evidence="10" id="KW-0106">Calcium</keyword>
<keyword evidence="15" id="KW-1185">Reference proteome</keyword>
<dbReference type="Gene3D" id="1.10.238.10">
    <property type="entry name" value="EF-hand"/>
    <property type="match status" value="1"/>
</dbReference>
<dbReference type="InterPro" id="IPR051875">
    <property type="entry name" value="Calcineurin_B_homologous"/>
</dbReference>
<accession>A0A5F8HDR6</accession>
<dbReference type="STRING" id="13616.ENSMODP00000057327"/>
<dbReference type="InParanoid" id="A0A5F8HDR6"/>
<keyword evidence="3" id="KW-0813">Transport</keyword>
<dbReference type="GO" id="GO:0005509">
    <property type="term" value="F:calcium ion binding"/>
    <property type="evidence" value="ECO:0000318"/>
    <property type="project" value="GO_Central"/>
</dbReference>
<keyword evidence="4" id="KW-1003">Cell membrane</keyword>
<dbReference type="Ensembl" id="ENSMODT00000059349.1">
    <property type="protein sequence ID" value="ENSMODP00000057327.1"/>
    <property type="gene ID" value="ENSMODG00000044279.1"/>
</dbReference>
<evidence type="ECO:0000256" key="10">
    <source>
        <dbReference type="ARBA" id="ARBA00022837"/>
    </source>
</evidence>
<protein>
    <submittedName>
        <fullName evidence="14">Uncharacterized protein</fullName>
    </submittedName>
</protein>
<evidence type="ECO:0000256" key="7">
    <source>
        <dbReference type="ARBA" id="ARBA00022707"/>
    </source>
</evidence>
<comment type="subcellular location">
    <subcellularLocation>
        <location evidence="1">Cell membrane</location>
    </subcellularLocation>
    <subcellularLocation>
        <location evidence="2">Cytoplasm</location>
    </subcellularLocation>
</comment>
<dbReference type="PANTHER" id="PTHR46002">
    <property type="entry name" value="EG:114D9.1 PROTEIN-RELATED"/>
    <property type="match status" value="1"/>
</dbReference>
<evidence type="ECO:0000256" key="1">
    <source>
        <dbReference type="ARBA" id="ARBA00004236"/>
    </source>
</evidence>
<dbReference type="AlphaFoldDB" id="A0A5F8HDR6"/>
<evidence type="ECO:0000256" key="13">
    <source>
        <dbReference type="SAM" id="MobiDB-lite"/>
    </source>
</evidence>
<evidence type="ECO:0000256" key="4">
    <source>
        <dbReference type="ARBA" id="ARBA00022475"/>
    </source>
</evidence>
<evidence type="ECO:0000256" key="8">
    <source>
        <dbReference type="ARBA" id="ARBA00022723"/>
    </source>
</evidence>
<feature type="region of interest" description="Disordered" evidence="13">
    <location>
        <begin position="21"/>
        <end position="53"/>
    </location>
</feature>
<keyword evidence="8" id="KW-0479">Metal-binding</keyword>
<evidence type="ECO:0000313" key="14">
    <source>
        <dbReference type="Ensembl" id="ENSMODP00000057327.1"/>
    </source>
</evidence>
<evidence type="ECO:0000256" key="5">
    <source>
        <dbReference type="ARBA" id="ARBA00022490"/>
    </source>
</evidence>
<organism evidence="14 15">
    <name type="scientific">Monodelphis domestica</name>
    <name type="common">Gray short-tailed opossum</name>
    <dbReference type="NCBI Taxonomy" id="13616"/>
    <lineage>
        <taxon>Eukaryota</taxon>
        <taxon>Metazoa</taxon>
        <taxon>Chordata</taxon>
        <taxon>Craniata</taxon>
        <taxon>Vertebrata</taxon>
        <taxon>Euteleostomi</taxon>
        <taxon>Mammalia</taxon>
        <taxon>Metatheria</taxon>
        <taxon>Didelphimorphia</taxon>
        <taxon>Didelphidae</taxon>
        <taxon>Monodelphis</taxon>
    </lineage>
</organism>
<name>A0A5F8HDR6_MONDO</name>